<comment type="caution">
    <text evidence="1">The sequence shown here is derived from an EMBL/GenBank/DDBJ whole genome shotgun (WGS) entry which is preliminary data.</text>
</comment>
<evidence type="ECO:0000313" key="2">
    <source>
        <dbReference type="Proteomes" id="UP000219775"/>
    </source>
</evidence>
<dbReference type="NCBIfam" id="NF038039">
    <property type="entry name" value="WGxxGxxG-CTERM"/>
    <property type="match status" value="1"/>
</dbReference>
<dbReference type="GO" id="GO:0016740">
    <property type="term" value="F:transferase activity"/>
    <property type="evidence" value="ECO:0007669"/>
    <property type="project" value="UniProtKB-KW"/>
</dbReference>
<evidence type="ECO:0000313" key="1">
    <source>
        <dbReference type="EMBL" id="PEM68582.1"/>
    </source>
</evidence>
<protein>
    <submittedName>
        <fullName evidence="1">GNAT family acetyltransferase</fullName>
    </submittedName>
</protein>
<sequence length="116" mass="13519">MKKKLSSILGALLLTIMVFGTSIHAEYDGYNTDRVNNNNITTRVNDNNMNRVNYDTRTRVNDNNMNRVNYDTRTRNVNTTNDLNTNRKNNNWAWLGLLGLLGLFGLRKKEKEPERR</sequence>
<dbReference type="Proteomes" id="UP000219775">
    <property type="component" value="Unassembled WGS sequence"/>
</dbReference>
<keyword evidence="1" id="KW-0808">Transferase</keyword>
<dbReference type="EMBL" id="NUDP01000050">
    <property type="protein sequence ID" value="PEM68582.1"/>
    <property type="molecule type" value="Genomic_DNA"/>
</dbReference>
<proteinExistence type="predicted"/>
<accession>A0A2B6S8T6</accession>
<dbReference type="NCBIfam" id="NF041742">
    <property type="entry name" value="WGxxGxxG_fam"/>
    <property type="match status" value="1"/>
</dbReference>
<dbReference type="RefSeq" id="WP_097847846.1">
    <property type="nucleotide sequence ID" value="NZ_NUAS01000007.1"/>
</dbReference>
<gene>
    <name evidence="1" type="ORF">CN613_14260</name>
</gene>
<reference evidence="1 2" key="1">
    <citation type="submission" date="2017-09" db="EMBL/GenBank/DDBJ databases">
        <title>Large-scale bioinformatics analysis of Bacillus genomes uncovers conserved roles of natural products in bacterial physiology.</title>
        <authorList>
            <consortium name="Agbiome Team Llc"/>
            <person name="Bleich R.M."/>
            <person name="Grubbs K.J."/>
            <person name="Santa Maria K.C."/>
            <person name="Allen S.E."/>
            <person name="Farag S."/>
            <person name="Shank E.A."/>
            <person name="Bowers A."/>
        </authorList>
    </citation>
    <scope>NUCLEOTIDE SEQUENCE [LARGE SCALE GENOMIC DNA]</scope>
    <source>
        <strain evidence="1 2">AFS009893</strain>
    </source>
</reference>
<dbReference type="AlphaFoldDB" id="A0A2B6S8T6"/>
<name>A0A2B6S8T6_9BACI</name>
<organism evidence="1 2">
    <name type="scientific">Bacillus pseudomycoides</name>
    <dbReference type="NCBI Taxonomy" id="64104"/>
    <lineage>
        <taxon>Bacteria</taxon>
        <taxon>Bacillati</taxon>
        <taxon>Bacillota</taxon>
        <taxon>Bacilli</taxon>
        <taxon>Bacillales</taxon>
        <taxon>Bacillaceae</taxon>
        <taxon>Bacillus</taxon>
        <taxon>Bacillus cereus group</taxon>
    </lineage>
</organism>